<evidence type="ECO:0000256" key="2">
    <source>
        <dbReference type="ARBA" id="ARBA00023015"/>
    </source>
</evidence>
<evidence type="ECO:0000313" key="9">
    <source>
        <dbReference type="Proteomes" id="UP000198251"/>
    </source>
</evidence>
<dbReference type="Proteomes" id="UP000198251">
    <property type="component" value="Chromosome I"/>
</dbReference>
<dbReference type="Pfam" id="PF00486">
    <property type="entry name" value="Trans_reg_C"/>
    <property type="match status" value="1"/>
</dbReference>
<proteinExistence type="inferred from homology"/>
<dbReference type="SMART" id="SM00862">
    <property type="entry name" value="Trans_reg_C"/>
    <property type="match status" value="1"/>
</dbReference>
<keyword evidence="3 5" id="KW-0238">DNA-binding</keyword>
<dbReference type="GeneID" id="95804619"/>
<dbReference type="GO" id="GO:0043531">
    <property type="term" value="F:ADP binding"/>
    <property type="evidence" value="ECO:0007669"/>
    <property type="project" value="InterPro"/>
</dbReference>
<feature type="DNA-binding region" description="OmpR/PhoB-type" evidence="5">
    <location>
        <begin position="2"/>
        <end position="103"/>
    </location>
</feature>
<comment type="similarity">
    <text evidence="1">Belongs to the AfsR/DnrI/RedD regulatory family.</text>
</comment>
<dbReference type="PANTHER" id="PTHR35807:SF1">
    <property type="entry name" value="TRANSCRIPTIONAL REGULATOR REDD"/>
    <property type="match status" value="1"/>
</dbReference>
<dbReference type="InterPro" id="IPR005158">
    <property type="entry name" value="BTAD"/>
</dbReference>
<evidence type="ECO:0000256" key="4">
    <source>
        <dbReference type="ARBA" id="ARBA00023163"/>
    </source>
</evidence>
<dbReference type="InterPro" id="IPR036388">
    <property type="entry name" value="WH-like_DNA-bd_sf"/>
</dbReference>
<dbReference type="InterPro" id="IPR011990">
    <property type="entry name" value="TPR-like_helical_dom_sf"/>
</dbReference>
<dbReference type="InterPro" id="IPR027417">
    <property type="entry name" value="P-loop_NTPase"/>
</dbReference>
<keyword evidence="4" id="KW-0804">Transcription</keyword>
<dbReference type="AlphaFoldDB" id="A0A1C5GFK1"/>
<dbReference type="InterPro" id="IPR001867">
    <property type="entry name" value="OmpR/PhoB-type_DNA-bd"/>
</dbReference>
<dbReference type="Pfam" id="PF03704">
    <property type="entry name" value="BTAD"/>
    <property type="match status" value="1"/>
</dbReference>
<accession>A0A1C5GFK1</accession>
<protein>
    <submittedName>
        <fullName evidence="8">DNA-binding transcriptional activator of the SARP family</fullName>
    </submittedName>
</protein>
<evidence type="ECO:0000256" key="5">
    <source>
        <dbReference type="PROSITE-ProRule" id="PRU01091"/>
    </source>
</evidence>
<name>A0A1C5GFK1_MICEH</name>
<dbReference type="GO" id="GO:0000160">
    <property type="term" value="P:phosphorelay signal transduction system"/>
    <property type="evidence" value="ECO:0007669"/>
    <property type="project" value="InterPro"/>
</dbReference>
<dbReference type="SMART" id="SM01043">
    <property type="entry name" value="BTAD"/>
    <property type="match status" value="1"/>
</dbReference>
<keyword evidence="9" id="KW-1185">Reference proteome</keyword>
<evidence type="ECO:0000256" key="6">
    <source>
        <dbReference type="SAM" id="MobiDB-lite"/>
    </source>
</evidence>
<dbReference type="Gene3D" id="1.25.40.10">
    <property type="entry name" value="Tetratricopeptide repeat domain"/>
    <property type="match status" value="1"/>
</dbReference>
<dbReference type="PROSITE" id="PS51755">
    <property type="entry name" value="OMPR_PHOB"/>
    <property type="match status" value="1"/>
</dbReference>
<sequence length="625" mass="66658">MPIPRQAPPARLRFRLMGPVEFHDGVQWRGIGSAKQRALLAMLLLKADQVVSLEQLVAELWDDHPPASASGLVAGYAWRLRRALDDRDGQVLTTRSPGYRLVVAPEMIDIGECERLIRQAHADLAAGLPKAAVEGFDAALALWRGVPLADVRPTPLVMAEVARLEETRIATVEARIGAELELGRHSMLLPELKVLVSQHPLRERLHAHLMTALYRDGQQAVALGAYRDLRRLLVDELGIEPSQSLRELEQRILRNDPSLRLHRPEARPPARVTTSSPPASRFPADPVILHGRGAELARLVSGVRSGRLGVVQGLAGAGKTALAVRAAHELAAEYPGGSVFVPMGGGTSDGPAEAARAVRVLAEALGASPTSDHPVSGWSTLPPGRRVLVVLDDVATAAQVRVLGPVPAGSALIVTSRSGMTTLDGAARVSVGALDTEDALDVLRYHLGSERVDAEPEAARTLVQRCDALPLALRIAAARLATRQNWSLAAFAARLADPAGRLDALACESMTMRDCLAGAVRVLSRYGDGDGDGLALRALSLLSRLDRGTVSVSNLAALSGQPPVAAEVAAERLVDAGLAEALPDGRYRIPELVRAHVRELGRSPECDQVVALNARLPTTTARPQR</sequence>
<dbReference type="InterPro" id="IPR016032">
    <property type="entry name" value="Sig_transdc_resp-reg_C-effctor"/>
</dbReference>
<dbReference type="SUPFAM" id="SSF46894">
    <property type="entry name" value="C-terminal effector domain of the bipartite response regulators"/>
    <property type="match status" value="1"/>
</dbReference>
<dbReference type="Gene3D" id="1.10.10.10">
    <property type="entry name" value="Winged helix-like DNA-binding domain superfamily/Winged helix DNA-binding domain"/>
    <property type="match status" value="1"/>
</dbReference>
<evidence type="ECO:0000259" key="7">
    <source>
        <dbReference type="PROSITE" id="PS51755"/>
    </source>
</evidence>
<organism evidence="8 9">
    <name type="scientific">Micromonospora echinofusca</name>
    <dbReference type="NCBI Taxonomy" id="47858"/>
    <lineage>
        <taxon>Bacteria</taxon>
        <taxon>Bacillati</taxon>
        <taxon>Actinomycetota</taxon>
        <taxon>Actinomycetes</taxon>
        <taxon>Micromonosporales</taxon>
        <taxon>Micromonosporaceae</taxon>
        <taxon>Micromonospora</taxon>
    </lineage>
</organism>
<reference evidence="8 9" key="1">
    <citation type="submission" date="2016-06" db="EMBL/GenBank/DDBJ databases">
        <authorList>
            <person name="Kjaerup R.B."/>
            <person name="Dalgaard T.S."/>
            <person name="Juul-Madsen H.R."/>
        </authorList>
    </citation>
    <scope>NUCLEOTIDE SEQUENCE [LARGE SCALE GENOMIC DNA]</scope>
    <source>
        <strain evidence="8 9">DSM 43913</strain>
    </source>
</reference>
<dbReference type="PRINTS" id="PR00364">
    <property type="entry name" value="DISEASERSIST"/>
</dbReference>
<evidence type="ECO:0000313" key="8">
    <source>
        <dbReference type="EMBL" id="SCG18589.1"/>
    </source>
</evidence>
<gene>
    <name evidence="8" type="ORF">GA0070610_4935</name>
</gene>
<dbReference type="GO" id="GO:0006355">
    <property type="term" value="P:regulation of DNA-templated transcription"/>
    <property type="evidence" value="ECO:0007669"/>
    <property type="project" value="InterPro"/>
</dbReference>
<dbReference type="SUPFAM" id="SSF48452">
    <property type="entry name" value="TPR-like"/>
    <property type="match status" value="1"/>
</dbReference>
<feature type="domain" description="OmpR/PhoB-type" evidence="7">
    <location>
        <begin position="2"/>
        <end position="103"/>
    </location>
</feature>
<dbReference type="CDD" id="cd15831">
    <property type="entry name" value="BTAD"/>
    <property type="match status" value="1"/>
</dbReference>
<keyword evidence="2" id="KW-0805">Transcription regulation</keyword>
<evidence type="ECO:0000256" key="1">
    <source>
        <dbReference type="ARBA" id="ARBA00005820"/>
    </source>
</evidence>
<dbReference type="InterPro" id="IPR051677">
    <property type="entry name" value="AfsR-DnrI-RedD_regulator"/>
</dbReference>
<dbReference type="Gene3D" id="3.40.50.300">
    <property type="entry name" value="P-loop containing nucleotide triphosphate hydrolases"/>
    <property type="match status" value="1"/>
</dbReference>
<dbReference type="EMBL" id="LT607733">
    <property type="protein sequence ID" value="SCG18589.1"/>
    <property type="molecule type" value="Genomic_DNA"/>
</dbReference>
<evidence type="ECO:0000256" key="3">
    <source>
        <dbReference type="ARBA" id="ARBA00023125"/>
    </source>
</evidence>
<dbReference type="SUPFAM" id="SSF52540">
    <property type="entry name" value="P-loop containing nucleoside triphosphate hydrolases"/>
    <property type="match status" value="1"/>
</dbReference>
<dbReference type="RefSeq" id="WP_089002180.1">
    <property type="nucleotide sequence ID" value="NZ_JBFAAC010000003.1"/>
</dbReference>
<feature type="region of interest" description="Disordered" evidence="6">
    <location>
        <begin position="261"/>
        <end position="284"/>
    </location>
</feature>
<dbReference type="GO" id="GO:0003677">
    <property type="term" value="F:DNA binding"/>
    <property type="evidence" value="ECO:0007669"/>
    <property type="project" value="UniProtKB-UniRule"/>
</dbReference>
<dbReference type="PANTHER" id="PTHR35807">
    <property type="entry name" value="TRANSCRIPTIONAL REGULATOR REDD-RELATED"/>
    <property type="match status" value="1"/>
</dbReference>